<protein>
    <submittedName>
        <fullName evidence="1">Uncharacterized protein</fullName>
    </submittedName>
</protein>
<gene>
    <name evidence="1" type="ORF">MILVUS5_LOCUS16235</name>
</gene>
<dbReference type="EMBL" id="CASHSV030000109">
    <property type="protein sequence ID" value="CAJ2647780.1"/>
    <property type="molecule type" value="Genomic_DNA"/>
</dbReference>
<evidence type="ECO:0000313" key="2">
    <source>
        <dbReference type="Proteomes" id="UP001177021"/>
    </source>
</evidence>
<evidence type="ECO:0000313" key="1">
    <source>
        <dbReference type="EMBL" id="CAJ2647780.1"/>
    </source>
</evidence>
<keyword evidence="2" id="KW-1185">Reference proteome</keyword>
<reference evidence="1" key="1">
    <citation type="submission" date="2023-10" db="EMBL/GenBank/DDBJ databases">
        <authorList>
            <person name="Rodriguez Cubillos JULIANA M."/>
            <person name="De Vega J."/>
        </authorList>
    </citation>
    <scope>NUCLEOTIDE SEQUENCE</scope>
</reference>
<proteinExistence type="predicted"/>
<dbReference type="Proteomes" id="UP001177021">
    <property type="component" value="Unassembled WGS sequence"/>
</dbReference>
<organism evidence="1 2">
    <name type="scientific">Trifolium pratense</name>
    <name type="common">Red clover</name>
    <dbReference type="NCBI Taxonomy" id="57577"/>
    <lineage>
        <taxon>Eukaryota</taxon>
        <taxon>Viridiplantae</taxon>
        <taxon>Streptophyta</taxon>
        <taxon>Embryophyta</taxon>
        <taxon>Tracheophyta</taxon>
        <taxon>Spermatophyta</taxon>
        <taxon>Magnoliopsida</taxon>
        <taxon>eudicotyledons</taxon>
        <taxon>Gunneridae</taxon>
        <taxon>Pentapetalae</taxon>
        <taxon>rosids</taxon>
        <taxon>fabids</taxon>
        <taxon>Fabales</taxon>
        <taxon>Fabaceae</taxon>
        <taxon>Papilionoideae</taxon>
        <taxon>50 kb inversion clade</taxon>
        <taxon>NPAAA clade</taxon>
        <taxon>Hologalegina</taxon>
        <taxon>IRL clade</taxon>
        <taxon>Trifolieae</taxon>
        <taxon>Trifolium</taxon>
    </lineage>
</organism>
<sequence>MHEITVLRQQCIRAFLLFLVCTTIFSNKSQFYVDVVYLSYFQDLSDVNQWNWGVAALTYLQHYLDDSCKAGGMQVAGYLSFYQGWIMMHFPKMTVWRRDPNYREEMPRNATFSTGQGHRDHVLYRQFLDNMQAKHLPERVLRQFGHVQGIPRDPDAGAPAGMSLLQIDRVFMEEVEMRMIDEEMRGPTVVRAWDHVPGYISWFYKVSHPIMRPIAAPEAPPRPANLEVLIEEQESQSVPDTLDICRNVRTELRRALEANEALPGTPIYETVNRVLGFVEPAFLYRSRRRLPGRGRFDPHDAARRFNTQ</sequence>
<name>A0ACB0JS48_TRIPR</name>
<comment type="caution">
    <text evidence="1">The sequence shown here is derived from an EMBL/GenBank/DDBJ whole genome shotgun (WGS) entry which is preliminary data.</text>
</comment>
<accession>A0ACB0JS48</accession>